<feature type="region of interest" description="Disordered" evidence="1">
    <location>
        <begin position="44"/>
        <end position="68"/>
    </location>
</feature>
<dbReference type="Proteomes" id="UP001346869">
    <property type="component" value="Unassembled WGS sequence"/>
</dbReference>
<reference evidence="3 4" key="1">
    <citation type="journal article" date="2023" name="Genes (Basel)">
        <title>Chromosome-Level Genome Assembly and Circadian Gene Repertoire of the Patagonia Blennie Eleginops maclovinus-The Closest Ancestral Proxy of Antarctic Cryonotothenioids.</title>
        <authorList>
            <person name="Cheng C.C."/>
            <person name="Rivera-Colon A.G."/>
            <person name="Minhas B.F."/>
            <person name="Wilson L."/>
            <person name="Rayamajhi N."/>
            <person name="Vargas-Chacoff L."/>
            <person name="Catchen J.M."/>
        </authorList>
    </citation>
    <scope>NUCLEOTIDE SEQUENCE [LARGE SCALE GENOMIC DNA]</scope>
    <source>
        <strain evidence="3">JMC-PN-2008</strain>
    </source>
</reference>
<name>A0AAN8AF28_ELEMC</name>
<dbReference type="EMBL" id="JAUZQC010000020">
    <property type="protein sequence ID" value="KAK5852612.1"/>
    <property type="molecule type" value="Genomic_DNA"/>
</dbReference>
<evidence type="ECO:0000256" key="1">
    <source>
        <dbReference type="SAM" id="MobiDB-lite"/>
    </source>
</evidence>
<sequence length="68" mass="7595">MTTISPTNCKQTPALWWVVTVSLCLAALVISVVTVNIWTGTKGGKIRRKKNLEQNDEDEDEGNYENDV</sequence>
<evidence type="ECO:0000256" key="2">
    <source>
        <dbReference type="SAM" id="Phobius"/>
    </source>
</evidence>
<dbReference type="AlphaFoldDB" id="A0AAN8AF28"/>
<protein>
    <submittedName>
        <fullName evidence="3">Uncharacterized protein</fullName>
    </submittedName>
</protein>
<keyword evidence="2" id="KW-1133">Transmembrane helix</keyword>
<evidence type="ECO:0000313" key="4">
    <source>
        <dbReference type="Proteomes" id="UP001346869"/>
    </source>
</evidence>
<feature type="transmembrane region" description="Helical" evidence="2">
    <location>
        <begin position="15"/>
        <end position="39"/>
    </location>
</feature>
<keyword evidence="2" id="KW-0472">Membrane</keyword>
<comment type="caution">
    <text evidence="3">The sequence shown here is derived from an EMBL/GenBank/DDBJ whole genome shotgun (WGS) entry which is preliminary data.</text>
</comment>
<gene>
    <name evidence="3" type="ORF">PBY51_006464</name>
</gene>
<accession>A0AAN8AF28</accession>
<feature type="compositionally biased region" description="Acidic residues" evidence="1">
    <location>
        <begin position="54"/>
        <end position="68"/>
    </location>
</feature>
<organism evidence="3 4">
    <name type="scientific">Eleginops maclovinus</name>
    <name type="common">Patagonian blennie</name>
    <name type="synonym">Eleginus maclovinus</name>
    <dbReference type="NCBI Taxonomy" id="56733"/>
    <lineage>
        <taxon>Eukaryota</taxon>
        <taxon>Metazoa</taxon>
        <taxon>Chordata</taxon>
        <taxon>Craniata</taxon>
        <taxon>Vertebrata</taxon>
        <taxon>Euteleostomi</taxon>
        <taxon>Actinopterygii</taxon>
        <taxon>Neopterygii</taxon>
        <taxon>Teleostei</taxon>
        <taxon>Neoteleostei</taxon>
        <taxon>Acanthomorphata</taxon>
        <taxon>Eupercaria</taxon>
        <taxon>Perciformes</taxon>
        <taxon>Notothenioidei</taxon>
        <taxon>Eleginopidae</taxon>
        <taxon>Eleginops</taxon>
    </lineage>
</organism>
<keyword evidence="2" id="KW-0812">Transmembrane</keyword>
<evidence type="ECO:0000313" key="3">
    <source>
        <dbReference type="EMBL" id="KAK5852612.1"/>
    </source>
</evidence>
<keyword evidence="4" id="KW-1185">Reference proteome</keyword>
<proteinExistence type="predicted"/>
<reference evidence="3 4" key="2">
    <citation type="journal article" date="2023" name="Mol. Biol. Evol.">
        <title>Genomics of Secondarily Temperate Adaptation in the Only Non-Antarctic Icefish.</title>
        <authorList>
            <person name="Rivera-Colon A.G."/>
            <person name="Rayamajhi N."/>
            <person name="Minhas B.F."/>
            <person name="Madrigal G."/>
            <person name="Bilyk K.T."/>
            <person name="Yoon V."/>
            <person name="Hune M."/>
            <person name="Gregory S."/>
            <person name="Cheng C.H.C."/>
            <person name="Catchen J.M."/>
        </authorList>
    </citation>
    <scope>NUCLEOTIDE SEQUENCE [LARGE SCALE GENOMIC DNA]</scope>
    <source>
        <strain evidence="3">JMC-PN-2008</strain>
    </source>
</reference>